<name>A0A2M7XCG1_9BACT</name>
<evidence type="ECO:0000313" key="2">
    <source>
        <dbReference type="Proteomes" id="UP000229385"/>
    </source>
</evidence>
<reference evidence="2" key="1">
    <citation type="submission" date="2017-09" db="EMBL/GenBank/DDBJ databases">
        <title>Depth-based differentiation of microbial function through sediment-hosted aquifers and enrichment of novel symbionts in the deep terrestrial subsurface.</title>
        <authorList>
            <person name="Probst A.J."/>
            <person name="Ladd B."/>
            <person name="Jarett J.K."/>
            <person name="Geller-Mcgrath D.E."/>
            <person name="Sieber C.M.K."/>
            <person name="Emerson J.B."/>
            <person name="Anantharaman K."/>
            <person name="Thomas B.C."/>
            <person name="Malmstrom R."/>
            <person name="Stieglmeier M."/>
            <person name="Klingl A."/>
            <person name="Woyke T."/>
            <person name="Ryan C.M."/>
            <person name="Banfield J.F."/>
        </authorList>
    </citation>
    <scope>NUCLEOTIDE SEQUENCE [LARGE SCALE GENOMIC DNA]</scope>
</reference>
<evidence type="ECO:0000313" key="1">
    <source>
        <dbReference type="EMBL" id="PJA45512.1"/>
    </source>
</evidence>
<gene>
    <name evidence="1" type="ORF">CO174_02820</name>
</gene>
<organism evidence="1 2">
    <name type="scientific">Candidatus Uhrbacteria bacterium CG_4_9_14_3_um_filter_50_9</name>
    <dbReference type="NCBI Taxonomy" id="1975035"/>
    <lineage>
        <taxon>Bacteria</taxon>
        <taxon>Candidatus Uhriibacteriota</taxon>
    </lineage>
</organism>
<sequence>MWRFQSTHERSETEYLDQTIERLEADTFLSKRADALLDGASASEPMLADLFRTPQDIRYHAEGPVVRDHLKQMLIALYGLVEEKFHLIDLEEFRRLKGYEGEIEELEETIKEHIGLFEVFTLCHDIGKWSSISFHSPIGSKGEQEGFNVSRTQLFREASSERLQMMKAYQERYKIFSASRPNESPREIQADFFMTYKIEVHYPNHAKKIYAPTSEALLERFCIAHQLPVREHDLLIDLIAHHMDVIRDFQTVRPERFGSYVHLAMSHGVDADDYTDLMQGALALDTMLGSKRLSAHGYWQDALPLIHCLRSEHDFAPHRRGEKEDERAAEHRREHNRVFREVGLDGEAMMDLLEMDPGPEFGRLLRRIHAAVLGQGDMPQLKTSVRKEVEERAGAFYNRMFVKGD</sequence>
<proteinExistence type="predicted"/>
<comment type="caution">
    <text evidence="1">The sequence shown here is derived from an EMBL/GenBank/DDBJ whole genome shotgun (WGS) entry which is preliminary data.</text>
</comment>
<dbReference type="EMBL" id="PFWU01000032">
    <property type="protein sequence ID" value="PJA45512.1"/>
    <property type="molecule type" value="Genomic_DNA"/>
</dbReference>
<dbReference type="AlphaFoldDB" id="A0A2M7XCG1"/>
<protein>
    <submittedName>
        <fullName evidence="1">Uncharacterized protein</fullName>
    </submittedName>
</protein>
<dbReference type="Proteomes" id="UP000229385">
    <property type="component" value="Unassembled WGS sequence"/>
</dbReference>
<accession>A0A2M7XCG1</accession>